<organism evidence="1 2">
    <name type="scientific">Ixodes persulcatus</name>
    <name type="common">Taiga tick</name>
    <dbReference type="NCBI Taxonomy" id="34615"/>
    <lineage>
        <taxon>Eukaryota</taxon>
        <taxon>Metazoa</taxon>
        <taxon>Ecdysozoa</taxon>
        <taxon>Arthropoda</taxon>
        <taxon>Chelicerata</taxon>
        <taxon>Arachnida</taxon>
        <taxon>Acari</taxon>
        <taxon>Parasitiformes</taxon>
        <taxon>Ixodida</taxon>
        <taxon>Ixodoidea</taxon>
        <taxon>Ixodidae</taxon>
        <taxon>Ixodinae</taxon>
        <taxon>Ixodes</taxon>
    </lineage>
</organism>
<gene>
    <name evidence="1" type="ORF">HPB47_016079</name>
</gene>
<evidence type="ECO:0000313" key="2">
    <source>
        <dbReference type="Proteomes" id="UP000805193"/>
    </source>
</evidence>
<accession>A0AC60QRS1</accession>
<comment type="caution">
    <text evidence="1">The sequence shown here is derived from an EMBL/GenBank/DDBJ whole genome shotgun (WGS) entry which is preliminary data.</text>
</comment>
<reference evidence="1 2" key="1">
    <citation type="journal article" date="2020" name="Cell">
        <title>Large-Scale Comparative Analyses of Tick Genomes Elucidate Their Genetic Diversity and Vector Capacities.</title>
        <authorList>
            <consortium name="Tick Genome and Microbiome Consortium (TIGMIC)"/>
            <person name="Jia N."/>
            <person name="Wang J."/>
            <person name="Shi W."/>
            <person name="Du L."/>
            <person name="Sun Y."/>
            <person name="Zhan W."/>
            <person name="Jiang J.F."/>
            <person name="Wang Q."/>
            <person name="Zhang B."/>
            <person name="Ji P."/>
            <person name="Bell-Sakyi L."/>
            <person name="Cui X.M."/>
            <person name="Yuan T.T."/>
            <person name="Jiang B.G."/>
            <person name="Yang W.F."/>
            <person name="Lam T.T."/>
            <person name="Chang Q.C."/>
            <person name="Ding S.J."/>
            <person name="Wang X.J."/>
            <person name="Zhu J.G."/>
            <person name="Ruan X.D."/>
            <person name="Zhao L."/>
            <person name="Wei J.T."/>
            <person name="Ye R.Z."/>
            <person name="Que T.C."/>
            <person name="Du C.H."/>
            <person name="Zhou Y.H."/>
            <person name="Cheng J.X."/>
            <person name="Dai P.F."/>
            <person name="Guo W.B."/>
            <person name="Han X.H."/>
            <person name="Huang E.J."/>
            <person name="Li L.F."/>
            <person name="Wei W."/>
            <person name="Gao Y.C."/>
            <person name="Liu J.Z."/>
            <person name="Shao H.Z."/>
            <person name="Wang X."/>
            <person name="Wang C.C."/>
            <person name="Yang T.C."/>
            <person name="Huo Q.B."/>
            <person name="Li W."/>
            <person name="Chen H.Y."/>
            <person name="Chen S.E."/>
            <person name="Zhou L.G."/>
            <person name="Ni X.B."/>
            <person name="Tian J.H."/>
            <person name="Sheng Y."/>
            <person name="Liu T."/>
            <person name="Pan Y.S."/>
            <person name="Xia L.Y."/>
            <person name="Li J."/>
            <person name="Zhao F."/>
            <person name="Cao W.C."/>
        </authorList>
    </citation>
    <scope>NUCLEOTIDE SEQUENCE [LARGE SCALE GENOMIC DNA]</scope>
    <source>
        <strain evidence="1">Iper-2018</strain>
    </source>
</reference>
<protein>
    <submittedName>
        <fullName evidence="1">Uncharacterized protein</fullName>
    </submittedName>
</protein>
<dbReference type="EMBL" id="JABSTQ010004798">
    <property type="protein sequence ID" value="KAG0441002.1"/>
    <property type="molecule type" value="Genomic_DNA"/>
</dbReference>
<name>A0AC60QRS1_IXOPE</name>
<sequence length="140" mass="16053">MKVSLESFLLEERSGKSAFSFSKGKNLFPYSLIGFCPFLLTQDAMKLLKHRIFNKNTRNVRTTLGLHLQKAFDNITHAHILDFISELGLGDTFQEFVSSFLRSRKATLEIGDLKRGGLREDNLLRLFHAFLMSHITYEPA</sequence>
<evidence type="ECO:0000313" key="1">
    <source>
        <dbReference type="EMBL" id="KAG0441002.1"/>
    </source>
</evidence>
<keyword evidence="2" id="KW-1185">Reference proteome</keyword>
<dbReference type="Proteomes" id="UP000805193">
    <property type="component" value="Unassembled WGS sequence"/>
</dbReference>
<proteinExistence type="predicted"/>